<feature type="compositionally biased region" description="Basic and acidic residues" evidence="1">
    <location>
        <begin position="264"/>
        <end position="290"/>
    </location>
</feature>
<gene>
    <name evidence="2" type="ORF">B0H16DRAFT_1484130</name>
</gene>
<proteinExistence type="predicted"/>
<dbReference type="EMBL" id="JARKIB010000568">
    <property type="protein sequence ID" value="KAJ7699685.1"/>
    <property type="molecule type" value="Genomic_DNA"/>
</dbReference>
<evidence type="ECO:0000313" key="3">
    <source>
        <dbReference type="Proteomes" id="UP001215598"/>
    </source>
</evidence>
<name>A0AAD7GL16_9AGAR</name>
<evidence type="ECO:0000256" key="1">
    <source>
        <dbReference type="SAM" id="MobiDB-lite"/>
    </source>
</evidence>
<feature type="compositionally biased region" description="Polar residues" evidence="1">
    <location>
        <begin position="54"/>
        <end position="64"/>
    </location>
</feature>
<reference evidence="2" key="1">
    <citation type="submission" date="2023-03" db="EMBL/GenBank/DDBJ databases">
        <title>Massive genome expansion in bonnet fungi (Mycena s.s.) driven by repeated elements and novel gene families across ecological guilds.</title>
        <authorList>
            <consortium name="Lawrence Berkeley National Laboratory"/>
            <person name="Harder C.B."/>
            <person name="Miyauchi S."/>
            <person name="Viragh M."/>
            <person name="Kuo A."/>
            <person name="Thoen E."/>
            <person name="Andreopoulos B."/>
            <person name="Lu D."/>
            <person name="Skrede I."/>
            <person name="Drula E."/>
            <person name="Henrissat B."/>
            <person name="Morin E."/>
            <person name="Kohler A."/>
            <person name="Barry K."/>
            <person name="LaButti K."/>
            <person name="Morin E."/>
            <person name="Salamov A."/>
            <person name="Lipzen A."/>
            <person name="Mereny Z."/>
            <person name="Hegedus B."/>
            <person name="Baldrian P."/>
            <person name="Stursova M."/>
            <person name="Weitz H."/>
            <person name="Taylor A."/>
            <person name="Grigoriev I.V."/>
            <person name="Nagy L.G."/>
            <person name="Martin F."/>
            <person name="Kauserud H."/>
        </authorList>
    </citation>
    <scope>NUCLEOTIDE SEQUENCE</scope>
    <source>
        <strain evidence="2">CBHHK182m</strain>
    </source>
</reference>
<comment type="caution">
    <text evidence="2">The sequence shown here is derived from an EMBL/GenBank/DDBJ whole genome shotgun (WGS) entry which is preliminary data.</text>
</comment>
<accession>A0AAD7GL16</accession>
<evidence type="ECO:0000313" key="2">
    <source>
        <dbReference type="EMBL" id="KAJ7699685.1"/>
    </source>
</evidence>
<feature type="region of interest" description="Disordered" evidence="1">
    <location>
        <begin position="261"/>
        <end position="290"/>
    </location>
</feature>
<organism evidence="2 3">
    <name type="scientific">Mycena metata</name>
    <dbReference type="NCBI Taxonomy" id="1033252"/>
    <lineage>
        <taxon>Eukaryota</taxon>
        <taxon>Fungi</taxon>
        <taxon>Dikarya</taxon>
        <taxon>Basidiomycota</taxon>
        <taxon>Agaricomycotina</taxon>
        <taxon>Agaricomycetes</taxon>
        <taxon>Agaricomycetidae</taxon>
        <taxon>Agaricales</taxon>
        <taxon>Marasmiineae</taxon>
        <taxon>Mycenaceae</taxon>
        <taxon>Mycena</taxon>
    </lineage>
</organism>
<sequence>MPTPMVKHLVSLNVNAEGSTIGEILWNAVNFEMQRSINARYAEVREREKGSIPSKASASGTPSGSRVREESSIRGVKRDELKRKVFWFVKREGSSKDTAGKPREEMHAILQARPTGRDGGGNPAGRKPIACYKCGEPHYKKDKPTKSGKLEATSEHLRNAQVEEDNVCTSEGGYTVQEYSKYDLRSESEDAGENEDSETEVWTCSAKAKMRCLRAREYANWHAGLFRVCDDWDLVELLDDWALNKLAKEMADHVIWQGNTMRSKKAEKEPKRLQDRKTTKLEVDSTRSPV</sequence>
<keyword evidence="3" id="KW-1185">Reference proteome</keyword>
<feature type="region of interest" description="Disordered" evidence="1">
    <location>
        <begin position="46"/>
        <end position="73"/>
    </location>
</feature>
<dbReference type="Proteomes" id="UP001215598">
    <property type="component" value="Unassembled WGS sequence"/>
</dbReference>
<protein>
    <submittedName>
        <fullName evidence="2">Uncharacterized protein</fullName>
    </submittedName>
</protein>
<dbReference type="AlphaFoldDB" id="A0AAD7GL16"/>